<dbReference type="GO" id="GO:0008270">
    <property type="term" value="F:zinc ion binding"/>
    <property type="evidence" value="ECO:0007669"/>
    <property type="project" value="UniProtKB-KW"/>
</dbReference>
<keyword evidence="1" id="KW-0479">Metal-binding</keyword>
<keyword evidence="7" id="KW-1185">Reference proteome</keyword>
<evidence type="ECO:0000256" key="4">
    <source>
        <dbReference type="PROSITE-ProRule" id="PRU00134"/>
    </source>
</evidence>
<dbReference type="InterPro" id="IPR002893">
    <property type="entry name" value="Znf_MYND"/>
</dbReference>
<evidence type="ECO:0000259" key="5">
    <source>
        <dbReference type="PROSITE" id="PS50865"/>
    </source>
</evidence>
<proteinExistence type="predicted"/>
<evidence type="ECO:0000256" key="1">
    <source>
        <dbReference type="ARBA" id="ARBA00022723"/>
    </source>
</evidence>
<keyword evidence="3" id="KW-0862">Zinc</keyword>
<dbReference type="PANTHER" id="PTHR10237">
    <property type="entry name" value="DEFORMED EPIDERMAL AUTOREGULATORY FACTOR 1 HOMOLOG SUPPRESSIN"/>
    <property type="match status" value="1"/>
</dbReference>
<protein>
    <recommendedName>
        <fullName evidence="5">MYND-type domain-containing protein</fullName>
    </recommendedName>
</protein>
<dbReference type="PROSITE" id="PS01360">
    <property type="entry name" value="ZF_MYND_1"/>
    <property type="match status" value="1"/>
</dbReference>
<name>A0AAD2FIA9_9STRA</name>
<reference evidence="6" key="1">
    <citation type="submission" date="2023-08" db="EMBL/GenBank/DDBJ databases">
        <authorList>
            <person name="Audoor S."/>
            <person name="Bilcke G."/>
        </authorList>
    </citation>
    <scope>NUCLEOTIDE SEQUENCE</scope>
</reference>
<dbReference type="Proteomes" id="UP001295423">
    <property type="component" value="Unassembled WGS sequence"/>
</dbReference>
<comment type="caution">
    <text evidence="6">The sequence shown here is derived from an EMBL/GenBank/DDBJ whole genome shotgun (WGS) entry which is preliminary data.</text>
</comment>
<feature type="domain" description="MYND-type" evidence="5">
    <location>
        <begin position="242"/>
        <end position="286"/>
    </location>
</feature>
<accession>A0AAD2FIA9</accession>
<dbReference type="EMBL" id="CAKOGP040001001">
    <property type="protein sequence ID" value="CAJ1941357.1"/>
    <property type="molecule type" value="Genomic_DNA"/>
</dbReference>
<gene>
    <name evidence="6" type="ORF">CYCCA115_LOCUS7481</name>
</gene>
<keyword evidence="2 4" id="KW-0863">Zinc-finger</keyword>
<sequence>MLDAYYGRCTIFSDKVKSIQKLRQQKKLSKDDKELIDARCTVLMLIADNASEHVFRKVVPESEMKCWLTYAVSEMKRMATDPNWMATGDLEEYDDLATLQARKGRNNRMPSQYISLLVVRIVFSAYNIARMRFDSNWNEEKVFKKFESSGILEQFLRCATFVDDNRGLVQFLNQLQSCVNFLHKKFEKGKPCGDVLIAILEGKDGSRVKRPAVLNQLEAISRVVEAINISKKEKKTKMTKMCRHCGNSDPSDAFQDSLKSCARCKNACYCSKECQRADWKIHKTTCLPAAPKPEMKQVDNMERILSNFARKYYVLIMAKMVEACKGTDLKKKDVLIELDYTANKHGIVPAMQEPPVFAIVPIRHYIDGSRTNWFGRGHDNDPQFRQQMIAVMRDNLQKMKSWHLMFFVNFNGTTTCGKLDIERMYTGEVFDGFHSAIVDRDLGPLRRIMRPEYFEFVQGFMLLNYGIGEMGANQTERFWTKFASTK</sequence>
<dbReference type="Gene3D" id="6.10.140.2220">
    <property type="match status" value="1"/>
</dbReference>
<evidence type="ECO:0000313" key="6">
    <source>
        <dbReference type="EMBL" id="CAJ1941357.1"/>
    </source>
</evidence>
<dbReference type="SUPFAM" id="SSF144232">
    <property type="entry name" value="HIT/MYND zinc finger-like"/>
    <property type="match status" value="1"/>
</dbReference>
<organism evidence="6 7">
    <name type="scientific">Cylindrotheca closterium</name>
    <dbReference type="NCBI Taxonomy" id="2856"/>
    <lineage>
        <taxon>Eukaryota</taxon>
        <taxon>Sar</taxon>
        <taxon>Stramenopiles</taxon>
        <taxon>Ochrophyta</taxon>
        <taxon>Bacillariophyta</taxon>
        <taxon>Bacillariophyceae</taxon>
        <taxon>Bacillariophycidae</taxon>
        <taxon>Bacillariales</taxon>
        <taxon>Bacillariaceae</taxon>
        <taxon>Cylindrotheca</taxon>
    </lineage>
</organism>
<evidence type="ECO:0000313" key="7">
    <source>
        <dbReference type="Proteomes" id="UP001295423"/>
    </source>
</evidence>
<evidence type="ECO:0000256" key="2">
    <source>
        <dbReference type="ARBA" id="ARBA00022771"/>
    </source>
</evidence>
<dbReference type="PROSITE" id="PS50865">
    <property type="entry name" value="ZF_MYND_2"/>
    <property type="match status" value="1"/>
</dbReference>
<dbReference type="Pfam" id="PF01753">
    <property type="entry name" value="zf-MYND"/>
    <property type="match status" value="1"/>
</dbReference>
<dbReference type="GO" id="GO:0000981">
    <property type="term" value="F:DNA-binding transcription factor activity, RNA polymerase II-specific"/>
    <property type="evidence" value="ECO:0007669"/>
    <property type="project" value="TreeGrafter"/>
</dbReference>
<evidence type="ECO:0000256" key="3">
    <source>
        <dbReference type="ARBA" id="ARBA00022833"/>
    </source>
</evidence>
<dbReference type="AlphaFoldDB" id="A0AAD2FIA9"/>
<dbReference type="InterPro" id="IPR024119">
    <property type="entry name" value="TF_DEAF-1"/>
</dbReference>
<dbReference type="GO" id="GO:0005634">
    <property type="term" value="C:nucleus"/>
    <property type="evidence" value="ECO:0007669"/>
    <property type="project" value="TreeGrafter"/>
</dbReference>
<dbReference type="PANTHER" id="PTHR10237:SF14">
    <property type="entry name" value="MYND-TYPE DOMAIN-CONTAINING PROTEIN"/>
    <property type="match status" value="1"/>
</dbReference>